<organism evidence="2">
    <name type="scientific">Rhodotorula toruloides</name>
    <name type="common">Yeast</name>
    <name type="synonym">Rhodosporidium toruloides</name>
    <dbReference type="NCBI Taxonomy" id="5286"/>
    <lineage>
        <taxon>Eukaryota</taxon>
        <taxon>Fungi</taxon>
        <taxon>Dikarya</taxon>
        <taxon>Basidiomycota</taxon>
        <taxon>Pucciniomycotina</taxon>
        <taxon>Microbotryomycetes</taxon>
        <taxon>Sporidiobolales</taxon>
        <taxon>Sporidiobolaceae</taxon>
        <taxon>Rhodotorula</taxon>
    </lineage>
</organism>
<proteinExistence type="predicted"/>
<accession>A0A061BBP0</accession>
<dbReference type="OrthoDB" id="2687876at2759"/>
<protein>
    <submittedName>
        <fullName evidence="2">RHTO0S14e02674g1_1</fullName>
    </submittedName>
</protein>
<dbReference type="SUPFAM" id="SSF56112">
    <property type="entry name" value="Protein kinase-like (PK-like)"/>
    <property type="match status" value="1"/>
</dbReference>
<dbReference type="EMBL" id="LK052949">
    <property type="protein sequence ID" value="CDR47373.1"/>
    <property type="molecule type" value="Genomic_DNA"/>
</dbReference>
<evidence type="ECO:0000256" key="1">
    <source>
        <dbReference type="SAM" id="MobiDB-lite"/>
    </source>
</evidence>
<dbReference type="AlphaFoldDB" id="A0A061BBP0"/>
<evidence type="ECO:0000313" key="2">
    <source>
        <dbReference type="EMBL" id="CDR47373.1"/>
    </source>
</evidence>
<gene>
    <name evidence="2" type="ORF">RHTO0S_14e02674g</name>
</gene>
<dbReference type="InterPro" id="IPR011009">
    <property type="entry name" value="Kinase-like_dom_sf"/>
</dbReference>
<name>A0A061BBP0_RHOTO</name>
<sequence length="833" mass="91412">MTSTSRHDEDRVDELETIEEVLLSLEPDEIDYVNKLPLYLQDEAARRLALSGLSRELQGERRQFEKTLASRVQPFSCLPGDPLRKYLSCIDFVCKTRHLGGPRTLLSSGALGVNELDVTNALQESESTDTRFLSDYLSSSSSDRGSRAPLCCTLQTDLIKSYAESNASQITSLFERRGAAALLDRPLADVLWDLPEPRRTDALEAIGELKTFCFRRQALDDEREQNEGATIKLSTIIERSLIAFSALLGATIGYEPQLSHDHQILDEDRLRPNIRVVRYLNQLPRKQKGDAFLLMLIELKAKRPLDRLLAYVDDFEYKASEKGSLSYVRPFNCKSVPLSFKEETGTRNEKKIVATGSQVLMQKMHCSMDKAEGGQAHSAVVMSTSEAVVEIWLPVFSAPYSDPPPRAKTVDSAQGSFLLFSPITPFLAGGLFNVFLAPLLEETFPLFPPLYVRFFSNFVLTQPYYRTVVQAYASRGLFFWGDPRLASTATSALPSANSSSPPPLLPGGEGEDNRGTDDGKEPPAELSRPSVATTRGGVRASGASIGEEAAREWPSGGSGGETKSSQVRADSANSPPRIASHSEISPVPTCGIDVLLKLRSIPSLRRTWQGLQAKDTLVRLPPLLPSTINGLATPAASPDRSSAKRLNASTGNGGDEEFSCTDDITLEMGYDAVSYGSAGRVYRGKIGGASVLIKVSHAYDGLASEMENYRKLEMALGREGEEGLEPLTPVVGGRFCSDTGEGEMIIMEDAGMVMSHFSDWTREQKCVALQGLRLLERLHQVGLQHGDAAGRNFVVADDGTLRLINLENAQAHMCGEKCRELQWFRRTVVQGEE</sequence>
<feature type="compositionally biased region" description="Low complexity" evidence="1">
    <location>
        <begin position="490"/>
        <end position="499"/>
    </location>
</feature>
<feature type="region of interest" description="Disordered" evidence="1">
    <location>
        <begin position="490"/>
        <end position="585"/>
    </location>
</feature>
<feature type="region of interest" description="Disordered" evidence="1">
    <location>
        <begin position="632"/>
        <end position="655"/>
    </location>
</feature>
<reference evidence="2" key="1">
    <citation type="journal article" date="2014" name="Genome Announc.">
        <title>Draft genome sequence of Rhodosporidium toruloides CECT1137, an oleaginous yeast of biotechnological interest.</title>
        <authorList>
            <person name="Morin N."/>
            <person name="Calcas X."/>
            <person name="Devillers H."/>
            <person name="Durrens P."/>
            <person name="Sherman D.J."/>
            <person name="Nicaud J.-M."/>
            <person name="Neuveglise C."/>
        </authorList>
    </citation>
    <scope>NUCLEOTIDE SEQUENCE</scope>
    <source>
        <strain evidence="2">CECT1137</strain>
    </source>
</reference>
<feature type="compositionally biased region" description="Polar residues" evidence="1">
    <location>
        <begin position="561"/>
        <end position="574"/>
    </location>
</feature>
<feature type="compositionally biased region" description="Basic and acidic residues" evidence="1">
    <location>
        <begin position="511"/>
        <end position="523"/>
    </location>
</feature>